<dbReference type="OrthoDB" id="37494at10239"/>
<keyword evidence="2" id="KW-1185">Reference proteome</keyword>
<name>A0A222YYM3_9CAUD</name>
<protein>
    <submittedName>
        <fullName evidence="1">Uncharacterized protein</fullName>
    </submittedName>
</protein>
<organism evidence="1 2">
    <name type="scientific">Streptomyces phage NootNoot</name>
    <dbReference type="NCBI Taxonomy" id="2023992"/>
    <lineage>
        <taxon>Viruses</taxon>
        <taxon>Duplodnaviria</taxon>
        <taxon>Heunggongvirae</taxon>
        <taxon>Uroviricota</taxon>
        <taxon>Caudoviricetes</taxon>
        <taxon>Stanwilliamsviridae</taxon>
        <taxon>Boydwoodruffvirinae</taxon>
        <taxon>Samistivirus</taxon>
        <taxon>Samistivirus nootnoot</taxon>
    </lineage>
</organism>
<sequence>MADYVTRHYTFKGSNKLADEIAYLAVKNHCRVSNRTTTGIFGKEHRFEVFGDITGMDRFEIEMADAKRRLS</sequence>
<dbReference type="Proteomes" id="UP000225626">
    <property type="component" value="Segment"/>
</dbReference>
<evidence type="ECO:0000313" key="1">
    <source>
        <dbReference type="EMBL" id="ASR77381.1"/>
    </source>
</evidence>
<proteinExistence type="predicted"/>
<accession>A0A222YYM3</accession>
<reference evidence="1 2" key="1">
    <citation type="submission" date="2017-06" db="EMBL/GenBank/DDBJ databases">
        <authorList>
            <person name="Meridew S.N."/>
            <person name="Morgan R.E."/>
            <person name="Moussa A.T."/>
            <person name="Shahid S.H."/>
            <person name="Bhuiyan S."/>
            <person name="Nayek S."/>
            <person name="Suri N."/>
            <person name="Kim T."/>
            <person name="Layton S.R."/>
            <person name="Hughes L.E."/>
            <person name="Garlena R.A."/>
            <person name="Russell D.A."/>
            <person name="Pope W.H."/>
            <person name="Jacobs-Sera D."/>
            <person name="Hendrix R.W."/>
            <person name="Hatfull G.F."/>
        </authorList>
    </citation>
    <scope>NUCLEOTIDE SEQUENCE [LARGE SCALE GENOMIC DNA]</scope>
</reference>
<dbReference type="EMBL" id="MF347636">
    <property type="protein sequence ID" value="ASR77381.1"/>
    <property type="molecule type" value="Genomic_DNA"/>
</dbReference>
<evidence type="ECO:0000313" key="2">
    <source>
        <dbReference type="Proteomes" id="UP000225626"/>
    </source>
</evidence>
<gene>
    <name evidence="1" type="ORF">SEA_NOOTNOOT_124</name>
</gene>